<evidence type="ECO:0000256" key="3">
    <source>
        <dbReference type="ARBA" id="ARBA00022516"/>
    </source>
</evidence>
<feature type="domain" description="PLD phosphodiesterase" evidence="14">
    <location>
        <begin position="415"/>
        <end position="442"/>
    </location>
</feature>
<evidence type="ECO:0000313" key="16">
    <source>
        <dbReference type="Proteomes" id="UP000285278"/>
    </source>
</evidence>
<keyword evidence="5 13" id="KW-0812">Transmembrane</keyword>
<keyword evidence="16" id="KW-1185">Reference proteome</keyword>
<reference evidence="15 16" key="1">
    <citation type="submission" date="2018-09" db="EMBL/GenBank/DDBJ databases">
        <title>Optimization and identification of Corynebacterium falsenii FN1-14 from fish paste.</title>
        <authorList>
            <person name="Daroonpunt R."/>
            <person name="Tanasupawat S."/>
        </authorList>
    </citation>
    <scope>NUCLEOTIDE SEQUENCE [LARGE SCALE GENOMIC DNA]</scope>
    <source>
        <strain evidence="15 16">FN1-14</strain>
    </source>
</reference>
<keyword evidence="11" id="KW-1208">Phospholipid metabolism</keyword>
<gene>
    <name evidence="15" type="primary">cls</name>
    <name evidence="15" type="ORF">D3M95_10395</name>
</gene>
<evidence type="ECO:0000256" key="7">
    <source>
        <dbReference type="ARBA" id="ARBA00022989"/>
    </source>
</evidence>
<keyword evidence="8" id="KW-0443">Lipid metabolism</keyword>
<keyword evidence="7 13" id="KW-1133">Transmembrane helix</keyword>
<sequence length="502" mass="57316">MTFNVFNLVLNMADDPQWWQVALIVLDYTFKFVALGWVPADRRPTSAMAWLLAIFLIPFLGLFLFFLMGSPYVNRRRHRIQNEANEAIRTISADEPDIPDGNDVNDEFRSMVQLNRELTAMPAVDGTLTQLYTHYTDSIEAMVRAIDKAREYVNVEIYIMAWDDTTEPFFLALGRAAHRGVKVRVLWDHLGAHKYEGNKDLGKKLTSMGIEWAVMLPLQPWRWRFRRPDLRNHRKLVVVDGDVAFMGSQNMIEAPYENKKNHEIGRHWVDIIAEVRGPVVATINSVFAVDWYTETDESLDLIAPGTMKENLRDSNSDTGKDLMQIVPSGPGFTTEPNLRLFTSMAHHAKRKLQIVSPYFIPDESLMEGVTTACYRGVEVELYVSEESDQALVGHAQSSYYRELLKAGVKIYLYPAPAVLHTKCAVADDDIAVMGSSNMDMRSFGLNYEISMMTGKGELMNQLVTLAEEYKEKSTLLTAEEWEKRPWHKKYLDNVARLTSALQ</sequence>
<evidence type="ECO:0000256" key="8">
    <source>
        <dbReference type="ARBA" id="ARBA00023098"/>
    </source>
</evidence>
<proteinExistence type="predicted"/>
<evidence type="ECO:0000256" key="13">
    <source>
        <dbReference type="SAM" id="Phobius"/>
    </source>
</evidence>
<dbReference type="PANTHER" id="PTHR21248">
    <property type="entry name" value="CARDIOLIPIN SYNTHASE"/>
    <property type="match status" value="1"/>
</dbReference>
<dbReference type="GO" id="GO:0008808">
    <property type="term" value="F:cardiolipin synthase activity"/>
    <property type="evidence" value="ECO:0007669"/>
    <property type="project" value="UniProtKB-UniRule"/>
</dbReference>
<dbReference type="EMBL" id="QXJK01000015">
    <property type="protein sequence ID" value="RIX33472.1"/>
    <property type="molecule type" value="Genomic_DNA"/>
</dbReference>
<dbReference type="SUPFAM" id="SSF56024">
    <property type="entry name" value="Phospholipase D/nuclease"/>
    <property type="match status" value="2"/>
</dbReference>
<evidence type="ECO:0000256" key="5">
    <source>
        <dbReference type="ARBA" id="ARBA00022692"/>
    </source>
</evidence>
<dbReference type="InterPro" id="IPR027379">
    <property type="entry name" value="CLS_N"/>
</dbReference>
<organism evidence="15 16">
    <name type="scientific">Corynebacterium falsenii</name>
    <dbReference type="NCBI Taxonomy" id="108486"/>
    <lineage>
        <taxon>Bacteria</taxon>
        <taxon>Bacillati</taxon>
        <taxon>Actinomycetota</taxon>
        <taxon>Actinomycetes</taxon>
        <taxon>Mycobacteriales</taxon>
        <taxon>Corynebacteriaceae</taxon>
        <taxon>Corynebacterium</taxon>
    </lineage>
</organism>
<evidence type="ECO:0000256" key="11">
    <source>
        <dbReference type="ARBA" id="ARBA00023264"/>
    </source>
</evidence>
<evidence type="ECO:0000256" key="9">
    <source>
        <dbReference type="ARBA" id="ARBA00023136"/>
    </source>
</evidence>
<dbReference type="GO" id="GO:0005886">
    <property type="term" value="C:plasma membrane"/>
    <property type="evidence" value="ECO:0007669"/>
    <property type="project" value="UniProtKB-SubCell"/>
</dbReference>
<keyword evidence="3" id="KW-0444">Lipid biosynthesis</keyword>
<dbReference type="InterPro" id="IPR025202">
    <property type="entry name" value="PLD-like_dom"/>
</dbReference>
<dbReference type="Pfam" id="PF13396">
    <property type="entry name" value="PLDc_N"/>
    <property type="match status" value="1"/>
</dbReference>
<dbReference type="SMART" id="SM00155">
    <property type="entry name" value="PLDc"/>
    <property type="match status" value="2"/>
</dbReference>
<comment type="subcellular location">
    <subcellularLocation>
        <location evidence="1">Cell membrane</location>
        <topology evidence="1">Multi-pass membrane protein</topology>
    </subcellularLocation>
</comment>
<dbReference type="NCBIfam" id="TIGR04265">
    <property type="entry name" value="bac_cardiolipin"/>
    <property type="match status" value="1"/>
</dbReference>
<evidence type="ECO:0000256" key="12">
    <source>
        <dbReference type="NCBIfam" id="TIGR04265"/>
    </source>
</evidence>
<dbReference type="Gene3D" id="3.30.870.10">
    <property type="entry name" value="Endonuclease Chain A"/>
    <property type="match status" value="2"/>
</dbReference>
<dbReference type="PROSITE" id="PS50035">
    <property type="entry name" value="PLD"/>
    <property type="match status" value="2"/>
</dbReference>
<dbReference type="InterPro" id="IPR001736">
    <property type="entry name" value="PLipase_D/transphosphatidylase"/>
</dbReference>
<dbReference type="Proteomes" id="UP000285278">
    <property type="component" value="Unassembled WGS sequence"/>
</dbReference>
<protein>
    <recommendedName>
        <fullName evidence="12">Cardiolipin synthase</fullName>
        <ecNumber evidence="12">2.7.8.-</ecNumber>
    </recommendedName>
</protein>
<keyword evidence="4" id="KW-0808">Transferase</keyword>
<dbReference type="AlphaFoldDB" id="A0A418Q4W6"/>
<keyword evidence="2" id="KW-1003">Cell membrane</keyword>
<evidence type="ECO:0000256" key="4">
    <source>
        <dbReference type="ARBA" id="ARBA00022679"/>
    </source>
</evidence>
<evidence type="ECO:0000256" key="6">
    <source>
        <dbReference type="ARBA" id="ARBA00022737"/>
    </source>
</evidence>
<dbReference type="InterPro" id="IPR022924">
    <property type="entry name" value="Cardiolipin_synthase"/>
</dbReference>
<dbReference type="GO" id="GO:0032049">
    <property type="term" value="P:cardiolipin biosynthetic process"/>
    <property type="evidence" value="ECO:0007669"/>
    <property type="project" value="UniProtKB-UniRule"/>
</dbReference>
<dbReference type="Pfam" id="PF13091">
    <property type="entry name" value="PLDc_2"/>
    <property type="match status" value="2"/>
</dbReference>
<dbReference type="RefSeq" id="WP_119665284.1">
    <property type="nucleotide sequence ID" value="NZ_QXJK01000015.1"/>
</dbReference>
<evidence type="ECO:0000259" key="14">
    <source>
        <dbReference type="PROSITE" id="PS50035"/>
    </source>
</evidence>
<evidence type="ECO:0000313" key="15">
    <source>
        <dbReference type="EMBL" id="RIX33472.1"/>
    </source>
</evidence>
<dbReference type="OrthoDB" id="9762009at2"/>
<evidence type="ECO:0000256" key="2">
    <source>
        <dbReference type="ARBA" id="ARBA00022475"/>
    </source>
</evidence>
<feature type="transmembrane region" description="Helical" evidence="13">
    <location>
        <begin position="18"/>
        <end position="38"/>
    </location>
</feature>
<evidence type="ECO:0000256" key="10">
    <source>
        <dbReference type="ARBA" id="ARBA00023209"/>
    </source>
</evidence>
<accession>A0A418Q4W6</accession>
<feature type="domain" description="PLD phosphodiesterase" evidence="14">
    <location>
        <begin position="228"/>
        <end position="255"/>
    </location>
</feature>
<name>A0A418Q4W6_9CORY</name>
<keyword evidence="10" id="KW-0594">Phospholipid biosynthesis</keyword>
<dbReference type="STRING" id="1451189.CFAL_01600"/>
<comment type="caution">
    <text evidence="15">The sequence shown here is derived from an EMBL/GenBank/DDBJ whole genome shotgun (WGS) entry which is preliminary data.</text>
</comment>
<feature type="transmembrane region" description="Helical" evidence="13">
    <location>
        <begin position="50"/>
        <end position="73"/>
    </location>
</feature>
<keyword evidence="9 13" id="KW-0472">Membrane</keyword>
<evidence type="ECO:0000256" key="1">
    <source>
        <dbReference type="ARBA" id="ARBA00004651"/>
    </source>
</evidence>
<dbReference type="EC" id="2.7.8.-" evidence="12"/>
<dbReference type="PANTHER" id="PTHR21248:SF22">
    <property type="entry name" value="PHOSPHOLIPASE D"/>
    <property type="match status" value="1"/>
</dbReference>
<keyword evidence="6" id="KW-0677">Repeat</keyword>